<dbReference type="InterPro" id="IPR037171">
    <property type="entry name" value="NagB/RpiA_transferase-like"/>
</dbReference>
<dbReference type="HOGENOM" id="CLU_060699_3_1_10"/>
<dbReference type="PROSITE" id="PS00894">
    <property type="entry name" value="HTH_DEOR_1"/>
    <property type="match status" value="1"/>
</dbReference>
<evidence type="ECO:0000259" key="4">
    <source>
        <dbReference type="PROSITE" id="PS51000"/>
    </source>
</evidence>
<evidence type="ECO:0000256" key="3">
    <source>
        <dbReference type="ARBA" id="ARBA00023163"/>
    </source>
</evidence>
<dbReference type="GO" id="GO:0003677">
    <property type="term" value="F:DNA binding"/>
    <property type="evidence" value="ECO:0007669"/>
    <property type="project" value="UniProtKB-KW"/>
</dbReference>
<dbReference type="InterPro" id="IPR018356">
    <property type="entry name" value="Tscrpt_reg_HTH_DeoR_CS"/>
</dbReference>
<dbReference type="OrthoDB" id="9797223at2"/>
<dbReference type="InterPro" id="IPR050313">
    <property type="entry name" value="Carb_Metab_HTH_regulators"/>
</dbReference>
<dbReference type="PRINTS" id="PR00037">
    <property type="entry name" value="HTHLACR"/>
</dbReference>
<dbReference type="PANTHER" id="PTHR30363">
    <property type="entry name" value="HTH-TYPE TRANSCRIPTIONAL REGULATOR SRLR-RELATED"/>
    <property type="match status" value="1"/>
</dbReference>
<sequence length="252" mass="28107">MIKRHTYILEKLKNKQHISVNELCEELNISAVTIRKDFTFLEQKGLLYRTYGGASMHNPYTKEISVLEKEKISFYEKNMIGKTASGLIANQDTIIMASGTTVQFMAEHIAFDLDLVVITSSLKVALELTKREKINVIQLGGEVRNSSNSTAGYHAELFLKDISCDKLFLGVDGIDFSYGITTSNVAEVLLNKKMISCAKEVIVVSDSSKFMKRGFGKISDLDIINTLVTDEKISEVLVKQLEELGINVIIAK</sequence>
<dbReference type="Pfam" id="PF00455">
    <property type="entry name" value="DeoRC"/>
    <property type="match status" value="1"/>
</dbReference>
<keyword evidence="2" id="KW-0238">DNA-binding</keyword>
<dbReference type="PANTHER" id="PTHR30363:SF44">
    <property type="entry name" value="AGA OPERON TRANSCRIPTIONAL REPRESSOR-RELATED"/>
    <property type="match status" value="1"/>
</dbReference>
<protein>
    <submittedName>
        <fullName evidence="5">Transcriptional regulator of sugar metabolism</fullName>
    </submittedName>
</protein>
<gene>
    <name evidence="5" type="ordered locus">Belba_2476</name>
</gene>
<dbReference type="SMART" id="SM00420">
    <property type="entry name" value="HTH_DEOR"/>
    <property type="match status" value="1"/>
</dbReference>
<dbReference type="SMART" id="SM01134">
    <property type="entry name" value="DeoRC"/>
    <property type="match status" value="1"/>
</dbReference>
<keyword evidence="3" id="KW-0804">Transcription</keyword>
<dbReference type="PROSITE" id="PS51000">
    <property type="entry name" value="HTH_DEOR_2"/>
    <property type="match status" value="1"/>
</dbReference>
<dbReference type="InterPro" id="IPR001034">
    <property type="entry name" value="DeoR_HTH"/>
</dbReference>
<dbReference type="eggNOG" id="COG1349">
    <property type="taxonomic scope" value="Bacteria"/>
</dbReference>
<dbReference type="Gene3D" id="1.10.10.10">
    <property type="entry name" value="Winged helix-like DNA-binding domain superfamily/Winged helix DNA-binding domain"/>
    <property type="match status" value="1"/>
</dbReference>
<evidence type="ECO:0000313" key="5">
    <source>
        <dbReference type="EMBL" id="AFL85031.1"/>
    </source>
</evidence>
<dbReference type="InterPro" id="IPR036390">
    <property type="entry name" value="WH_DNA-bd_sf"/>
</dbReference>
<feature type="domain" description="HTH deoR-type" evidence="4">
    <location>
        <begin position="1"/>
        <end position="56"/>
    </location>
</feature>
<dbReference type="Proteomes" id="UP000006050">
    <property type="component" value="Chromosome"/>
</dbReference>
<evidence type="ECO:0000256" key="1">
    <source>
        <dbReference type="ARBA" id="ARBA00023015"/>
    </source>
</evidence>
<dbReference type="RefSeq" id="WP_014772989.1">
    <property type="nucleotide sequence ID" value="NC_018010.1"/>
</dbReference>
<dbReference type="STRING" id="866536.Belba_2476"/>
<keyword evidence="1" id="KW-0805">Transcription regulation</keyword>
<reference evidence="6" key="1">
    <citation type="submission" date="2012-06" db="EMBL/GenBank/DDBJ databases">
        <title>The complete genome of Belliella baltica DSM 15883.</title>
        <authorList>
            <person name="Lucas S."/>
            <person name="Copeland A."/>
            <person name="Lapidus A."/>
            <person name="Goodwin L."/>
            <person name="Pitluck S."/>
            <person name="Peters L."/>
            <person name="Mikhailova N."/>
            <person name="Davenport K."/>
            <person name="Kyrpides N."/>
            <person name="Mavromatis K."/>
            <person name="Pagani I."/>
            <person name="Ivanova N."/>
            <person name="Ovchinnikova G."/>
            <person name="Zeytun A."/>
            <person name="Detter J.C."/>
            <person name="Han C."/>
            <person name="Land M."/>
            <person name="Hauser L."/>
            <person name="Markowitz V."/>
            <person name="Cheng J.-F."/>
            <person name="Hugenholtz P."/>
            <person name="Woyke T."/>
            <person name="Wu D."/>
            <person name="Tindall B."/>
            <person name="Pomrenke H."/>
            <person name="Brambilla E."/>
            <person name="Klenk H.-P."/>
            <person name="Eisen J.A."/>
        </authorList>
    </citation>
    <scope>NUCLEOTIDE SEQUENCE [LARGE SCALE GENOMIC DNA]</scope>
    <source>
        <strain evidence="6">DSM 15883 / CIP 108006 / LMG 21964 / BA134</strain>
    </source>
</reference>
<dbReference type="InterPro" id="IPR036388">
    <property type="entry name" value="WH-like_DNA-bd_sf"/>
</dbReference>
<dbReference type="InterPro" id="IPR014036">
    <property type="entry name" value="DeoR-like_C"/>
</dbReference>
<dbReference type="PATRIC" id="fig|866536.3.peg.2553"/>
<dbReference type="AlphaFoldDB" id="I3Z713"/>
<name>I3Z713_BELBD</name>
<dbReference type="SUPFAM" id="SSF46785">
    <property type="entry name" value="Winged helix' DNA-binding domain"/>
    <property type="match status" value="1"/>
</dbReference>
<dbReference type="KEGG" id="bbd:Belba_2476"/>
<proteinExistence type="predicted"/>
<dbReference type="EMBL" id="CP003281">
    <property type="protein sequence ID" value="AFL85031.1"/>
    <property type="molecule type" value="Genomic_DNA"/>
</dbReference>
<evidence type="ECO:0000256" key="2">
    <source>
        <dbReference type="ARBA" id="ARBA00023125"/>
    </source>
</evidence>
<dbReference type="Gene3D" id="3.40.50.1360">
    <property type="match status" value="1"/>
</dbReference>
<dbReference type="Pfam" id="PF08220">
    <property type="entry name" value="HTH_DeoR"/>
    <property type="match status" value="1"/>
</dbReference>
<dbReference type="GO" id="GO:0003700">
    <property type="term" value="F:DNA-binding transcription factor activity"/>
    <property type="evidence" value="ECO:0007669"/>
    <property type="project" value="InterPro"/>
</dbReference>
<dbReference type="SUPFAM" id="SSF100950">
    <property type="entry name" value="NagB/RpiA/CoA transferase-like"/>
    <property type="match status" value="1"/>
</dbReference>
<accession>I3Z713</accession>
<evidence type="ECO:0000313" key="6">
    <source>
        <dbReference type="Proteomes" id="UP000006050"/>
    </source>
</evidence>
<keyword evidence="6" id="KW-1185">Reference proteome</keyword>
<organism evidence="5 6">
    <name type="scientific">Belliella baltica (strain DSM 15883 / CIP 108006 / LMG 21964 / BA134)</name>
    <dbReference type="NCBI Taxonomy" id="866536"/>
    <lineage>
        <taxon>Bacteria</taxon>
        <taxon>Pseudomonadati</taxon>
        <taxon>Bacteroidota</taxon>
        <taxon>Cytophagia</taxon>
        <taxon>Cytophagales</taxon>
        <taxon>Cyclobacteriaceae</taxon>
        <taxon>Belliella</taxon>
    </lineage>
</organism>